<evidence type="ECO:0000313" key="1">
    <source>
        <dbReference type="EMBL" id="MBX44286.1"/>
    </source>
</evidence>
<proteinExistence type="predicted"/>
<accession>A0A2P2NP67</accession>
<reference evidence="1" key="1">
    <citation type="submission" date="2018-02" db="EMBL/GenBank/DDBJ databases">
        <title>Rhizophora mucronata_Transcriptome.</title>
        <authorList>
            <person name="Meera S.P."/>
            <person name="Sreeshan A."/>
            <person name="Augustine A."/>
        </authorList>
    </citation>
    <scope>NUCLEOTIDE SEQUENCE</scope>
    <source>
        <tissue evidence="1">Leaf</tissue>
    </source>
</reference>
<name>A0A2P2NP67_RHIMU</name>
<dbReference type="AlphaFoldDB" id="A0A2P2NP67"/>
<protein>
    <submittedName>
        <fullName evidence="1">Uncharacterized protein</fullName>
    </submittedName>
</protein>
<organism evidence="1">
    <name type="scientific">Rhizophora mucronata</name>
    <name type="common">Asiatic mangrove</name>
    <dbReference type="NCBI Taxonomy" id="61149"/>
    <lineage>
        <taxon>Eukaryota</taxon>
        <taxon>Viridiplantae</taxon>
        <taxon>Streptophyta</taxon>
        <taxon>Embryophyta</taxon>
        <taxon>Tracheophyta</taxon>
        <taxon>Spermatophyta</taxon>
        <taxon>Magnoliopsida</taxon>
        <taxon>eudicotyledons</taxon>
        <taxon>Gunneridae</taxon>
        <taxon>Pentapetalae</taxon>
        <taxon>rosids</taxon>
        <taxon>fabids</taxon>
        <taxon>Malpighiales</taxon>
        <taxon>Rhizophoraceae</taxon>
        <taxon>Rhizophora</taxon>
    </lineage>
</organism>
<dbReference type="EMBL" id="GGEC01063802">
    <property type="protein sequence ID" value="MBX44286.1"/>
    <property type="molecule type" value="Transcribed_RNA"/>
</dbReference>
<sequence length="59" mass="6482">MGETCLFFLELSLAFCLDGTAVLAVFLVSSSNHLLLGSVTRAFKDYLLLRLSLMLITGR</sequence>